<evidence type="ECO:0000313" key="13">
    <source>
        <dbReference type="EMBL" id="RGK56168.1"/>
    </source>
</evidence>
<proteinExistence type="inferred from homology"/>
<evidence type="ECO:0000256" key="10">
    <source>
        <dbReference type="SAM" id="SignalP"/>
    </source>
</evidence>
<dbReference type="Proteomes" id="UP000260862">
    <property type="component" value="Unassembled WGS sequence"/>
</dbReference>
<dbReference type="InterPro" id="IPR036942">
    <property type="entry name" value="Beta-barrel_TonB_sf"/>
</dbReference>
<dbReference type="EMBL" id="QRHQ01000026">
    <property type="protein sequence ID" value="RHF88478.1"/>
    <property type="molecule type" value="Genomic_DNA"/>
</dbReference>
<comment type="subcellular location">
    <subcellularLocation>
        <location evidence="1 8">Cell outer membrane</location>
        <topology evidence="1 8">Multi-pass membrane protein</topology>
    </subcellularLocation>
</comment>
<feature type="chain" id="PRO_5041870869" evidence="10">
    <location>
        <begin position="24"/>
        <end position="768"/>
    </location>
</feature>
<protein>
    <submittedName>
        <fullName evidence="13">TonB-dependent receptor</fullName>
    </submittedName>
</protein>
<evidence type="ECO:0000313" key="15">
    <source>
        <dbReference type="Proteomes" id="UP000260862"/>
    </source>
</evidence>
<feature type="domain" description="TonB-dependent receptor plug" evidence="12">
    <location>
        <begin position="132"/>
        <end position="235"/>
    </location>
</feature>
<feature type="domain" description="TonB-dependent receptor-like beta-barrel" evidence="11">
    <location>
        <begin position="280"/>
        <end position="732"/>
    </location>
</feature>
<evidence type="ECO:0000259" key="12">
    <source>
        <dbReference type="Pfam" id="PF07715"/>
    </source>
</evidence>
<comment type="similarity">
    <text evidence="8 9">Belongs to the TonB-dependent receptor family.</text>
</comment>
<dbReference type="InterPro" id="IPR008969">
    <property type="entry name" value="CarboxyPept-like_regulatory"/>
</dbReference>
<evidence type="ECO:0000313" key="14">
    <source>
        <dbReference type="EMBL" id="RHF88478.1"/>
    </source>
</evidence>
<dbReference type="InterPro" id="IPR037066">
    <property type="entry name" value="Plug_dom_sf"/>
</dbReference>
<evidence type="ECO:0000256" key="5">
    <source>
        <dbReference type="ARBA" id="ARBA00023077"/>
    </source>
</evidence>
<evidence type="ECO:0000256" key="1">
    <source>
        <dbReference type="ARBA" id="ARBA00004571"/>
    </source>
</evidence>
<dbReference type="SUPFAM" id="SSF49464">
    <property type="entry name" value="Carboxypeptidase regulatory domain-like"/>
    <property type="match status" value="1"/>
</dbReference>
<dbReference type="PANTHER" id="PTHR30069:SF57">
    <property type="entry name" value="TONB-DEPENDENT RECEPTOR"/>
    <property type="match status" value="1"/>
</dbReference>
<evidence type="ECO:0000259" key="11">
    <source>
        <dbReference type="Pfam" id="PF00593"/>
    </source>
</evidence>
<dbReference type="PROSITE" id="PS51257">
    <property type="entry name" value="PROKAR_LIPOPROTEIN"/>
    <property type="match status" value="1"/>
</dbReference>
<dbReference type="Gene3D" id="2.60.40.1120">
    <property type="entry name" value="Carboxypeptidase-like, regulatory domain"/>
    <property type="match status" value="1"/>
</dbReference>
<dbReference type="InterPro" id="IPR000531">
    <property type="entry name" value="Beta-barrel_TonB"/>
</dbReference>
<evidence type="ECO:0000313" key="16">
    <source>
        <dbReference type="Proteomes" id="UP000283485"/>
    </source>
</evidence>
<keyword evidence="4 8" id="KW-0812">Transmembrane</keyword>
<reference evidence="15 16" key="1">
    <citation type="submission" date="2018-08" db="EMBL/GenBank/DDBJ databases">
        <title>A genome reference for cultivated species of the human gut microbiota.</title>
        <authorList>
            <person name="Zou Y."/>
            <person name="Xue W."/>
            <person name="Luo G."/>
        </authorList>
    </citation>
    <scope>NUCLEOTIDE SEQUENCE [LARGE SCALE GENOMIC DNA]</scope>
    <source>
        <strain evidence="14 16">AM23-23</strain>
        <strain evidence="13 15">TF10-3AC</strain>
    </source>
</reference>
<keyword evidence="2 8" id="KW-0813">Transport</keyword>
<organism evidence="13 15">
    <name type="scientific">Phocaeicola plebeius</name>
    <dbReference type="NCBI Taxonomy" id="310297"/>
    <lineage>
        <taxon>Bacteria</taxon>
        <taxon>Pseudomonadati</taxon>
        <taxon>Bacteroidota</taxon>
        <taxon>Bacteroidia</taxon>
        <taxon>Bacteroidales</taxon>
        <taxon>Bacteroidaceae</taxon>
        <taxon>Phocaeicola</taxon>
    </lineage>
</organism>
<keyword evidence="7 8" id="KW-0998">Cell outer membrane</keyword>
<dbReference type="Gene3D" id="2.170.130.10">
    <property type="entry name" value="TonB-dependent receptor, plug domain"/>
    <property type="match status" value="1"/>
</dbReference>
<keyword evidence="6 8" id="KW-0472">Membrane</keyword>
<evidence type="ECO:0000256" key="8">
    <source>
        <dbReference type="PROSITE-ProRule" id="PRU01360"/>
    </source>
</evidence>
<evidence type="ECO:0000256" key="6">
    <source>
        <dbReference type="ARBA" id="ARBA00023136"/>
    </source>
</evidence>
<dbReference type="InterPro" id="IPR012910">
    <property type="entry name" value="Plug_dom"/>
</dbReference>
<dbReference type="GO" id="GO:0009279">
    <property type="term" value="C:cell outer membrane"/>
    <property type="evidence" value="ECO:0007669"/>
    <property type="project" value="UniProtKB-SubCell"/>
</dbReference>
<evidence type="ECO:0000256" key="9">
    <source>
        <dbReference type="RuleBase" id="RU003357"/>
    </source>
</evidence>
<evidence type="ECO:0000256" key="7">
    <source>
        <dbReference type="ARBA" id="ARBA00023237"/>
    </source>
</evidence>
<sequence>MKKYINLLMGVVCALVSCTIAYADGPVKEGNAIVGHVIEKGSEAGLPYATVLLVETGEGTVTDAGGYFRFKKLPAGEYTLKVQIMGYTTQVKKVTVSKDFVVDMHFVMEEESIMTDEVVVSANRNETSRKVAPVVVNVMSNKLFEIVNSTDLAKSLNYQSGLRVENNCQNCGFPQVRINGLEGPYSQILINSRPVMSALSGVYGLEQIPINMIERVEVVRGGGSALFGANAVGGTINIITKDPVRNSFQVASTMSNLNGKVWEQYMGANASLVSSDNSYGIALYQSYRNRNPYDADGDGFSELGKLNMNTFGLRAYYRPTQFSRISLEYHTTNEFRRGGNKFDLQPHETDITEQTKHIINSGGLTYDVFFNEYKHKLSVYASAQHTDRNSYYGADKAENAYGKTNDLTAVGGAMYVGNMDNCLFFPATFTGGLEYQYNSLHDVMTGYGRDLRQDVKIASGFVQNEWKLDYFTILAGFRLDKHNLVDNVIFSPRINTLWKPSDKFQGRLTWSTGFRAPQAYDEDLHVAAVGGEAMEVRLAEGLKPERSNSFSGSVDWSFNFGHFQSNLLIEGFYTALNDVFYLESLGKDPVSGTLVQERRNGNGARVYGANIDYKIAHGKEAQLQLGFTVQRSRYTEAVRWSEDEDVAAIKRMPRTPDYYGYFTFSSAPLKNFDFSLSGVYTGRMIVPHFAGYIEKDCLEHTPDFMDFNLKLNYTFVLNDHLKLQVNGGVQNIFNAFQKDLDKGMNRDSKYFYGPTQPRTYFIGIKFFN</sequence>
<name>A0A3E4N2B1_9BACT</name>
<dbReference type="Pfam" id="PF00593">
    <property type="entry name" value="TonB_dep_Rec_b-barrel"/>
    <property type="match status" value="1"/>
</dbReference>
<dbReference type="Pfam" id="PF07715">
    <property type="entry name" value="Plug"/>
    <property type="match status" value="1"/>
</dbReference>
<dbReference type="Pfam" id="PF13715">
    <property type="entry name" value="CarbopepD_reg_2"/>
    <property type="match status" value="1"/>
</dbReference>
<evidence type="ECO:0000256" key="4">
    <source>
        <dbReference type="ARBA" id="ARBA00022692"/>
    </source>
</evidence>
<dbReference type="GO" id="GO:0044718">
    <property type="term" value="P:siderophore transmembrane transport"/>
    <property type="evidence" value="ECO:0007669"/>
    <property type="project" value="TreeGrafter"/>
</dbReference>
<feature type="signal peptide" evidence="10">
    <location>
        <begin position="1"/>
        <end position="23"/>
    </location>
</feature>
<keyword evidence="5 9" id="KW-0798">TonB box</keyword>
<keyword evidence="3 8" id="KW-1134">Transmembrane beta strand</keyword>
<keyword evidence="10" id="KW-0732">Signal</keyword>
<dbReference type="SUPFAM" id="SSF56935">
    <property type="entry name" value="Porins"/>
    <property type="match status" value="1"/>
</dbReference>
<dbReference type="AlphaFoldDB" id="A0A3E4N2B1"/>
<dbReference type="Gene3D" id="2.40.170.20">
    <property type="entry name" value="TonB-dependent receptor, beta-barrel domain"/>
    <property type="match status" value="1"/>
</dbReference>
<accession>A0A3E4N2B1</accession>
<dbReference type="InterPro" id="IPR039426">
    <property type="entry name" value="TonB-dep_rcpt-like"/>
</dbReference>
<gene>
    <name evidence="14" type="ORF">DW653_12275</name>
    <name evidence="13" type="ORF">DXD04_07955</name>
</gene>
<keyword evidence="13" id="KW-0675">Receptor</keyword>
<dbReference type="Proteomes" id="UP000283485">
    <property type="component" value="Unassembled WGS sequence"/>
</dbReference>
<dbReference type="GO" id="GO:0015344">
    <property type="term" value="F:siderophore uptake transmembrane transporter activity"/>
    <property type="evidence" value="ECO:0007669"/>
    <property type="project" value="TreeGrafter"/>
</dbReference>
<evidence type="ECO:0000256" key="3">
    <source>
        <dbReference type="ARBA" id="ARBA00022452"/>
    </source>
</evidence>
<dbReference type="RefSeq" id="WP_117672421.1">
    <property type="nucleotide sequence ID" value="NZ_CABOGR010000012.1"/>
</dbReference>
<evidence type="ECO:0000256" key="2">
    <source>
        <dbReference type="ARBA" id="ARBA00022448"/>
    </source>
</evidence>
<dbReference type="PANTHER" id="PTHR30069">
    <property type="entry name" value="TONB-DEPENDENT OUTER MEMBRANE RECEPTOR"/>
    <property type="match status" value="1"/>
</dbReference>
<dbReference type="EMBL" id="QSQT01000012">
    <property type="protein sequence ID" value="RGK56168.1"/>
    <property type="molecule type" value="Genomic_DNA"/>
</dbReference>
<comment type="caution">
    <text evidence="13">The sequence shown here is derived from an EMBL/GenBank/DDBJ whole genome shotgun (WGS) entry which is preliminary data.</text>
</comment>
<dbReference type="PROSITE" id="PS52016">
    <property type="entry name" value="TONB_DEPENDENT_REC_3"/>
    <property type="match status" value="1"/>
</dbReference>
<keyword evidence="15" id="KW-1185">Reference proteome</keyword>